<evidence type="ECO:0000256" key="4">
    <source>
        <dbReference type="ARBA" id="ARBA00035640"/>
    </source>
</evidence>
<comment type="similarity">
    <text evidence="4">Belongs to the SctE/SipB/YopB family.</text>
</comment>
<dbReference type="Pfam" id="PF04888">
    <property type="entry name" value="SseC"/>
    <property type="match status" value="1"/>
</dbReference>
<evidence type="ECO:0000256" key="1">
    <source>
        <dbReference type="ARBA" id="ARBA00004301"/>
    </source>
</evidence>
<evidence type="ECO:0000256" key="3">
    <source>
        <dbReference type="ARBA" id="ARBA00023026"/>
    </source>
</evidence>
<feature type="transmembrane region" description="Helical" evidence="5">
    <location>
        <begin position="222"/>
        <end position="241"/>
    </location>
</feature>
<dbReference type="Proteomes" id="UP000247620">
    <property type="component" value="Unassembled WGS sequence"/>
</dbReference>
<feature type="transmembrane region" description="Helical" evidence="5">
    <location>
        <begin position="262"/>
        <end position="287"/>
    </location>
</feature>
<accession>A0A2V4HWU6</accession>
<sequence>MRRCWQRAVNMAAWRAGRRRCLRHCDRRRLRAMRTEHFVAEPRVVAAASEIETPVTGTAVRLPGDTGMASVDTPLRPDRSVRLDPPLIQESLATGRHLHGLLDKSVDPGRFMQPALATVPDVGALILGQLAGEISDAELDIRLTELLSRLGARQTELNLQQVRLMTEQNRQQMALNAQKMAEVTQRHQDAGTASVFAKVFGWAAAIVSIVVGTVMVATGLGAVAGALMIAGGVMGVVSMSLNQAAEDGHISKEVMKYLGPALMAVEVALALASVVLTCGGSLAVVAAKVAGRVSGKAAQVALSVGQKIQSVACSGGSSAASAGTQAKLQMTLSGASMATTTLSGASEAASSVMQGLALRSEAQLAEMRLVLEQGHGYLEQLAKELEQLLAKKQQHIEQMLEMLSARHKACADIASRNFIA</sequence>
<gene>
    <name evidence="7" type="ORF">DMX07_14315</name>
</gene>
<feature type="transmembrane region" description="Helical" evidence="5">
    <location>
        <begin position="195"/>
        <end position="216"/>
    </location>
</feature>
<proteinExistence type="inferred from homology"/>
<protein>
    <recommendedName>
        <fullName evidence="6">Translocator protein BipB-like C-terminal domain-containing protein</fullName>
    </recommendedName>
</protein>
<evidence type="ECO:0000256" key="2">
    <source>
        <dbReference type="ARBA" id="ARBA00022870"/>
    </source>
</evidence>
<reference evidence="7 8" key="1">
    <citation type="submission" date="2018-06" db="EMBL/GenBank/DDBJ databases">
        <title>Pseudomonas diversity within urban Lake Michigan freshwaters.</title>
        <authorList>
            <person name="Batrich M."/>
            <person name="Hatzopoulos T."/>
            <person name="Putonti C."/>
        </authorList>
    </citation>
    <scope>NUCLEOTIDE SEQUENCE [LARGE SCALE GENOMIC DNA]</scope>
    <source>
        <strain evidence="7 8">LBp-160603</strain>
    </source>
</reference>
<evidence type="ECO:0000313" key="7">
    <source>
        <dbReference type="EMBL" id="PYB81295.1"/>
    </source>
</evidence>
<keyword evidence="3" id="KW-0843">Virulence</keyword>
<dbReference type="InterPro" id="IPR006972">
    <property type="entry name" value="BipB-like_C"/>
</dbReference>
<name>A0A2V4HWU6_9PSED</name>
<keyword evidence="5" id="KW-0472">Membrane</keyword>
<evidence type="ECO:0000259" key="6">
    <source>
        <dbReference type="Pfam" id="PF04888"/>
    </source>
</evidence>
<dbReference type="AlphaFoldDB" id="A0A2V4HWU6"/>
<keyword evidence="5" id="KW-1133">Transmembrane helix</keyword>
<organism evidence="7 8">
    <name type="scientific">Pseudomonas soli</name>
    <dbReference type="NCBI Taxonomy" id="1306993"/>
    <lineage>
        <taxon>Bacteria</taxon>
        <taxon>Pseudomonadati</taxon>
        <taxon>Pseudomonadota</taxon>
        <taxon>Gammaproteobacteria</taxon>
        <taxon>Pseudomonadales</taxon>
        <taxon>Pseudomonadaceae</taxon>
        <taxon>Pseudomonas</taxon>
    </lineage>
</organism>
<keyword evidence="5" id="KW-0812">Transmembrane</keyword>
<evidence type="ECO:0000313" key="8">
    <source>
        <dbReference type="Proteomes" id="UP000247620"/>
    </source>
</evidence>
<evidence type="ECO:0000256" key="5">
    <source>
        <dbReference type="SAM" id="Phobius"/>
    </source>
</evidence>
<feature type="domain" description="Translocator protein BipB-like C-terminal" evidence="6">
    <location>
        <begin position="141"/>
        <end position="415"/>
    </location>
</feature>
<keyword evidence="2" id="KW-1043">Host membrane</keyword>
<comment type="caution">
    <text evidence="7">The sequence shown here is derived from an EMBL/GenBank/DDBJ whole genome shotgun (WGS) entry which is preliminary data.</text>
</comment>
<dbReference type="GO" id="GO:0033644">
    <property type="term" value="C:host cell membrane"/>
    <property type="evidence" value="ECO:0007669"/>
    <property type="project" value="UniProtKB-SubCell"/>
</dbReference>
<dbReference type="EMBL" id="QJRO01000008">
    <property type="protein sequence ID" value="PYB81295.1"/>
    <property type="molecule type" value="Genomic_DNA"/>
</dbReference>
<comment type="subcellular location">
    <subcellularLocation>
        <location evidence="1">Host membrane</location>
        <topology evidence="1">Multi-pass membrane protein</topology>
    </subcellularLocation>
</comment>